<dbReference type="PANTHER" id="PTHR30146">
    <property type="entry name" value="LACI-RELATED TRANSCRIPTIONAL REPRESSOR"/>
    <property type="match status" value="1"/>
</dbReference>
<evidence type="ECO:0000313" key="5">
    <source>
        <dbReference type="EMBL" id="QNE35532.1"/>
    </source>
</evidence>
<evidence type="ECO:0000256" key="3">
    <source>
        <dbReference type="ARBA" id="ARBA00023163"/>
    </source>
</evidence>
<dbReference type="GO" id="GO:0003700">
    <property type="term" value="F:DNA-binding transcription factor activity"/>
    <property type="evidence" value="ECO:0007669"/>
    <property type="project" value="TreeGrafter"/>
</dbReference>
<dbReference type="SUPFAM" id="SSF47413">
    <property type="entry name" value="lambda repressor-like DNA-binding domains"/>
    <property type="match status" value="1"/>
</dbReference>
<dbReference type="AlphaFoldDB" id="A0A7G6YAL7"/>
<evidence type="ECO:0000313" key="6">
    <source>
        <dbReference type="Proteomes" id="UP000515511"/>
    </source>
</evidence>
<protein>
    <submittedName>
        <fullName evidence="5">LacI family transcriptional regulator</fullName>
    </submittedName>
</protein>
<feature type="domain" description="HTH lacI-type" evidence="4">
    <location>
        <begin position="7"/>
        <end position="61"/>
    </location>
</feature>
<keyword evidence="2" id="KW-0238">DNA-binding</keyword>
<dbReference type="PANTHER" id="PTHR30146:SF109">
    <property type="entry name" value="HTH-TYPE TRANSCRIPTIONAL REGULATOR GALS"/>
    <property type="match status" value="1"/>
</dbReference>
<dbReference type="KEGG" id="lse:F1C12_10595"/>
<evidence type="ECO:0000256" key="2">
    <source>
        <dbReference type="ARBA" id="ARBA00023125"/>
    </source>
</evidence>
<reference evidence="6" key="1">
    <citation type="submission" date="2019-09" db="EMBL/GenBank/DDBJ databases">
        <title>Antimicrobial potential of Antarctic Bacteria.</title>
        <authorList>
            <person name="Benaud N."/>
            <person name="Edwards R.J."/>
            <person name="Ferrari B.C."/>
        </authorList>
    </citation>
    <scope>NUCLEOTIDE SEQUENCE [LARGE SCALE GENOMIC DNA]</scope>
    <source>
        <strain evidence="6">INR9</strain>
    </source>
</reference>
<dbReference type="Gene3D" id="3.40.50.2300">
    <property type="match status" value="2"/>
</dbReference>
<dbReference type="EMBL" id="CP043641">
    <property type="protein sequence ID" value="QNE35532.1"/>
    <property type="molecule type" value="Genomic_DNA"/>
</dbReference>
<proteinExistence type="predicted"/>
<dbReference type="InterPro" id="IPR000843">
    <property type="entry name" value="HTH_LacI"/>
</dbReference>
<evidence type="ECO:0000256" key="1">
    <source>
        <dbReference type="ARBA" id="ARBA00023015"/>
    </source>
</evidence>
<organism evidence="5 6">
    <name type="scientific">Leifsonia shinshuensis</name>
    <dbReference type="NCBI Taxonomy" id="150026"/>
    <lineage>
        <taxon>Bacteria</taxon>
        <taxon>Bacillati</taxon>
        <taxon>Actinomycetota</taxon>
        <taxon>Actinomycetes</taxon>
        <taxon>Micrococcales</taxon>
        <taxon>Microbacteriaceae</taxon>
        <taxon>Leifsonia</taxon>
    </lineage>
</organism>
<accession>A0A7G6YAL7</accession>
<name>A0A7G6YAL7_9MICO</name>
<keyword evidence="1" id="KW-0805">Transcription regulation</keyword>
<dbReference type="Proteomes" id="UP000515511">
    <property type="component" value="Chromosome"/>
</dbReference>
<dbReference type="CDD" id="cd01392">
    <property type="entry name" value="HTH_LacI"/>
    <property type="match status" value="1"/>
</dbReference>
<keyword evidence="3" id="KW-0804">Transcription</keyword>
<dbReference type="Gene3D" id="1.10.260.40">
    <property type="entry name" value="lambda repressor-like DNA-binding domains"/>
    <property type="match status" value="1"/>
</dbReference>
<sequence>MGVDPVVTIRDVAERAGVALGTASRVLSGSAHTSPESRARVLAAAAELRYVTHAPARSLRRAKTDVLGLLVSDIRNPFFSELAHAAEQAARQAGYTVLLANANEDERQADEYLRTFASQRVDGLLLAPQSGLSAEVASVVASGMPLVLLNRTIEGLDAPMYGTDNAGGVRQVLDWLQKRGHSEVAFVGGPSAFSTGAERLAAYREGREAHGISTDEALIDIGDFRAEGGESAMLRILDRGLTPTAVFGANGRTTLGIVRALHRRLGEEGSHQVEVVSFDDLEWFEFATPQISAVRNNAAEIGRLGVRGLLDLIEGREAESQRVATTFIDRSGEAA</sequence>
<dbReference type="PROSITE" id="PS50932">
    <property type="entry name" value="HTH_LACI_2"/>
    <property type="match status" value="1"/>
</dbReference>
<dbReference type="InterPro" id="IPR028082">
    <property type="entry name" value="Peripla_BP_I"/>
</dbReference>
<dbReference type="Pfam" id="PF00356">
    <property type="entry name" value="LacI"/>
    <property type="match status" value="1"/>
</dbReference>
<dbReference type="InterPro" id="IPR001761">
    <property type="entry name" value="Peripla_BP/Lac1_sug-bd_dom"/>
</dbReference>
<dbReference type="InterPro" id="IPR010982">
    <property type="entry name" value="Lambda_DNA-bd_dom_sf"/>
</dbReference>
<dbReference type="Pfam" id="PF00532">
    <property type="entry name" value="Peripla_BP_1"/>
    <property type="match status" value="1"/>
</dbReference>
<evidence type="ECO:0000259" key="4">
    <source>
        <dbReference type="PROSITE" id="PS50932"/>
    </source>
</evidence>
<dbReference type="SUPFAM" id="SSF53822">
    <property type="entry name" value="Periplasmic binding protein-like I"/>
    <property type="match status" value="1"/>
</dbReference>
<dbReference type="SMART" id="SM00354">
    <property type="entry name" value="HTH_LACI"/>
    <property type="match status" value="1"/>
</dbReference>
<gene>
    <name evidence="5" type="ORF">F1C12_10595</name>
</gene>
<dbReference type="GO" id="GO:0000976">
    <property type="term" value="F:transcription cis-regulatory region binding"/>
    <property type="evidence" value="ECO:0007669"/>
    <property type="project" value="TreeGrafter"/>
</dbReference>